<organism evidence="1 2">
    <name type="scientific">Chitinophaga caeni</name>
    <dbReference type="NCBI Taxonomy" id="2029983"/>
    <lineage>
        <taxon>Bacteria</taxon>
        <taxon>Pseudomonadati</taxon>
        <taxon>Bacteroidota</taxon>
        <taxon>Chitinophagia</taxon>
        <taxon>Chitinophagales</taxon>
        <taxon>Chitinophagaceae</taxon>
        <taxon>Chitinophaga</taxon>
    </lineage>
</organism>
<dbReference type="AlphaFoldDB" id="A0A291QU76"/>
<reference evidence="1 2" key="1">
    <citation type="submission" date="2017-10" db="EMBL/GenBank/DDBJ databases">
        <title>Paenichitinophaga pekingensis gen. nov., sp. nov., isolated from activated sludge.</title>
        <authorList>
            <person name="Jin D."/>
            <person name="Kong X."/>
            <person name="Deng Y."/>
            <person name="Bai Z."/>
        </authorList>
    </citation>
    <scope>NUCLEOTIDE SEQUENCE [LARGE SCALE GENOMIC DNA]</scope>
    <source>
        <strain evidence="1 2">13</strain>
    </source>
</reference>
<gene>
    <name evidence="1" type="ORF">COR50_10095</name>
</gene>
<name>A0A291QU76_9BACT</name>
<protein>
    <submittedName>
        <fullName evidence="1">Uncharacterized protein</fullName>
    </submittedName>
</protein>
<proteinExistence type="predicted"/>
<keyword evidence="2" id="KW-1185">Reference proteome</keyword>
<dbReference type="Proteomes" id="UP000220133">
    <property type="component" value="Chromosome"/>
</dbReference>
<sequence>MLGYINKQLIIICLLSAGMLICWPNHLAAQAKVLSIEAVLDKEAVVELYDQTSIGFIFHYDDGSCVKTEGLLKGPIRWKHLSVSSPQARFKNGVILINREASRANHHQVHFDIEAKDAKGKVLACDLAIPYLDSIRFNHYTDSLKLGIRYYLNVEGIFSSGKIFPLDTNRVRFEKSAGKIIGHDLLVDPMLSEVKFVKVRATLKSDPQMSILSDIPVKQGPMDTTTVKDPFRGR</sequence>
<dbReference type="KEGG" id="cbae:COR50_10095"/>
<evidence type="ECO:0000313" key="1">
    <source>
        <dbReference type="EMBL" id="ATL47496.1"/>
    </source>
</evidence>
<dbReference type="EMBL" id="CP023777">
    <property type="protein sequence ID" value="ATL47496.1"/>
    <property type="molecule type" value="Genomic_DNA"/>
</dbReference>
<evidence type="ECO:0000313" key="2">
    <source>
        <dbReference type="Proteomes" id="UP000220133"/>
    </source>
</evidence>
<accession>A0A291QU76</accession>